<dbReference type="Gene3D" id="3.40.30.10">
    <property type="entry name" value="Glutaredoxin"/>
    <property type="match status" value="1"/>
</dbReference>
<evidence type="ECO:0000256" key="8">
    <source>
        <dbReference type="ARBA" id="ARBA00023157"/>
    </source>
</evidence>
<evidence type="ECO:0000313" key="13">
    <source>
        <dbReference type="Proteomes" id="UP000613740"/>
    </source>
</evidence>
<comment type="similarity">
    <text evidence="10">Belongs to the thioredoxin family. Plant CITRX-type subfamily.</text>
</comment>
<dbReference type="PANTHER" id="PTHR47834:SF2">
    <property type="entry name" value="THIOREDOXIN-LIKE PROTEIN CITRX, CHLOROPLASTIC"/>
    <property type="match status" value="1"/>
</dbReference>
<protein>
    <recommendedName>
        <fullName evidence="11">Thioredoxin domain-containing protein</fullName>
    </recommendedName>
</protein>
<keyword evidence="2" id="KW-0813">Transport</keyword>
<dbReference type="Pfam" id="PF00085">
    <property type="entry name" value="Thioredoxin"/>
    <property type="match status" value="1"/>
</dbReference>
<evidence type="ECO:0000256" key="4">
    <source>
        <dbReference type="ARBA" id="ARBA00022640"/>
    </source>
</evidence>
<proteinExistence type="inferred from homology"/>
<name>A0A835WI67_9CHLO</name>
<keyword evidence="9" id="KW-0676">Redox-active center</keyword>
<dbReference type="PROSITE" id="PS51352">
    <property type="entry name" value="THIOREDOXIN_2"/>
    <property type="match status" value="1"/>
</dbReference>
<dbReference type="PANTHER" id="PTHR47834">
    <property type="entry name" value="THIOREDOXIN-LIKE PROTEIN CITRX, CHLOROPLASTIC"/>
    <property type="match status" value="1"/>
</dbReference>
<reference evidence="12" key="1">
    <citation type="journal article" date="2020" name="bioRxiv">
        <title>Comparative genomics of Chlamydomonas.</title>
        <authorList>
            <person name="Craig R.J."/>
            <person name="Hasan A.R."/>
            <person name="Ness R.W."/>
            <person name="Keightley P.D."/>
        </authorList>
    </citation>
    <scope>NUCLEOTIDE SEQUENCE</scope>
    <source>
        <strain evidence="12">CCAP 11/173</strain>
    </source>
</reference>
<evidence type="ECO:0000256" key="5">
    <source>
        <dbReference type="ARBA" id="ARBA00022946"/>
    </source>
</evidence>
<evidence type="ECO:0000256" key="7">
    <source>
        <dbReference type="ARBA" id="ARBA00023002"/>
    </source>
</evidence>
<evidence type="ECO:0000256" key="2">
    <source>
        <dbReference type="ARBA" id="ARBA00022448"/>
    </source>
</evidence>
<organism evidence="12 13">
    <name type="scientific">Chlamydomonas schloesseri</name>
    <dbReference type="NCBI Taxonomy" id="2026947"/>
    <lineage>
        <taxon>Eukaryota</taxon>
        <taxon>Viridiplantae</taxon>
        <taxon>Chlorophyta</taxon>
        <taxon>core chlorophytes</taxon>
        <taxon>Chlorophyceae</taxon>
        <taxon>CS clade</taxon>
        <taxon>Chlamydomonadales</taxon>
        <taxon>Chlamydomonadaceae</taxon>
        <taxon>Chlamydomonas</taxon>
    </lineage>
</organism>
<dbReference type="OrthoDB" id="10263751at2759"/>
<sequence>MALGAQQRVRATKIRATRPHVALRGPIRPRHTPARAQAVGSAPQPSTTSAPAAALVGRSYVNFEATPDHFQRVIVRLAAAHAGATSAPVSVTSALDSPDLPAPVPAPAQKPWSGVLAGIFGGHRSEDAPVPQDLTVDDGSPLRRCVVMFTATWCGPCSMVYKELQHASGLLTTGLHRPAAILVIDVDEHSQLASQMGIKALPTLLYMGSDTGKPPLFTQGPVSSGFILDMLDRVEGFGGHNLEAKWLKL</sequence>
<dbReference type="GO" id="GO:0015035">
    <property type="term" value="F:protein-disulfide reductase activity"/>
    <property type="evidence" value="ECO:0007669"/>
    <property type="project" value="InterPro"/>
</dbReference>
<dbReference type="Proteomes" id="UP000613740">
    <property type="component" value="Unassembled WGS sequence"/>
</dbReference>
<evidence type="ECO:0000256" key="6">
    <source>
        <dbReference type="ARBA" id="ARBA00022982"/>
    </source>
</evidence>
<dbReference type="CDD" id="cd02947">
    <property type="entry name" value="TRX_family"/>
    <property type="match status" value="1"/>
</dbReference>
<dbReference type="InterPro" id="IPR013766">
    <property type="entry name" value="Thioredoxin_domain"/>
</dbReference>
<dbReference type="PROSITE" id="PS00194">
    <property type="entry name" value="THIOREDOXIN_1"/>
    <property type="match status" value="1"/>
</dbReference>
<evidence type="ECO:0000256" key="9">
    <source>
        <dbReference type="ARBA" id="ARBA00023284"/>
    </source>
</evidence>
<evidence type="ECO:0000259" key="11">
    <source>
        <dbReference type="PROSITE" id="PS51352"/>
    </source>
</evidence>
<evidence type="ECO:0000256" key="10">
    <source>
        <dbReference type="ARBA" id="ARBA00024039"/>
    </source>
</evidence>
<keyword evidence="13" id="KW-1185">Reference proteome</keyword>
<gene>
    <name evidence="12" type="ORF">HYH02_007240</name>
</gene>
<keyword evidence="4" id="KW-0934">Plastid</keyword>
<evidence type="ECO:0000256" key="1">
    <source>
        <dbReference type="ARBA" id="ARBA00004229"/>
    </source>
</evidence>
<accession>A0A835WI67</accession>
<keyword evidence="8" id="KW-1015">Disulfide bond</keyword>
<dbReference type="SUPFAM" id="SSF52833">
    <property type="entry name" value="Thioredoxin-like"/>
    <property type="match status" value="1"/>
</dbReference>
<dbReference type="EMBL" id="JAEHOD010000020">
    <property type="protein sequence ID" value="KAG2447783.1"/>
    <property type="molecule type" value="Genomic_DNA"/>
</dbReference>
<dbReference type="AlphaFoldDB" id="A0A835WI67"/>
<keyword evidence="7" id="KW-0560">Oxidoreductase</keyword>
<keyword evidence="6" id="KW-0249">Electron transport</keyword>
<dbReference type="GO" id="GO:0045454">
    <property type="term" value="P:cell redox homeostasis"/>
    <property type="evidence" value="ECO:0007669"/>
    <property type="project" value="InterPro"/>
</dbReference>
<evidence type="ECO:0000313" key="12">
    <source>
        <dbReference type="EMBL" id="KAG2447783.1"/>
    </source>
</evidence>
<keyword evidence="3" id="KW-0150">Chloroplast</keyword>
<dbReference type="InterPro" id="IPR036249">
    <property type="entry name" value="Thioredoxin-like_sf"/>
</dbReference>
<comment type="subcellular location">
    <subcellularLocation>
        <location evidence="1">Plastid</location>
        <location evidence="1">Chloroplast</location>
    </subcellularLocation>
</comment>
<dbReference type="InterPro" id="IPR017937">
    <property type="entry name" value="Thioredoxin_CS"/>
</dbReference>
<comment type="caution">
    <text evidence="12">The sequence shown here is derived from an EMBL/GenBank/DDBJ whole genome shotgun (WGS) entry which is preliminary data.</text>
</comment>
<keyword evidence="5" id="KW-0809">Transit peptide</keyword>
<dbReference type="GO" id="GO:0009507">
    <property type="term" value="C:chloroplast"/>
    <property type="evidence" value="ECO:0007669"/>
    <property type="project" value="UniProtKB-SubCell"/>
</dbReference>
<evidence type="ECO:0000256" key="3">
    <source>
        <dbReference type="ARBA" id="ARBA00022528"/>
    </source>
</evidence>
<dbReference type="InterPro" id="IPR044182">
    <property type="entry name" value="CITRX"/>
</dbReference>
<feature type="domain" description="Thioredoxin" evidence="11">
    <location>
        <begin position="98"/>
        <end position="236"/>
    </location>
</feature>